<dbReference type="GO" id="GO:0004252">
    <property type="term" value="F:serine-type endopeptidase activity"/>
    <property type="evidence" value="ECO:0007669"/>
    <property type="project" value="InterPro"/>
</dbReference>
<keyword evidence="3 7" id="KW-0812">Transmembrane</keyword>
<keyword evidence="10" id="KW-1185">Reference proteome</keyword>
<keyword evidence="6 7" id="KW-0472">Membrane</keyword>
<dbReference type="STRING" id="283786.SAMN04487990_10548"/>
<dbReference type="SUPFAM" id="SSF144091">
    <property type="entry name" value="Rhomboid-like"/>
    <property type="match status" value="1"/>
</dbReference>
<evidence type="ECO:0000256" key="5">
    <source>
        <dbReference type="ARBA" id="ARBA00022989"/>
    </source>
</evidence>
<accession>A0A1H3XLD6</accession>
<feature type="transmembrane region" description="Helical" evidence="7">
    <location>
        <begin position="201"/>
        <end position="217"/>
    </location>
</feature>
<evidence type="ECO:0000256" key="7">
    <source>
        <dbReference type="SAM" id="Phobius"/>
    </source>
</evidence>
<dbReference type="InterPro" id="IPR022764">
    <property type="entry name" value="Peptidase_S54_rhomboid_dom"/>
</dbReference>
<protein>
    <submittedName>
        <fullName evidence="9">Rhomboid family protein</fullName>
    </submittedName>
</protein>
<comment type="subcellular location">
    <subcellularLocation>
        <location evidence="1">Membrane</location>
        <topology evidence="1">Multi-pass membrane protein</topology>
    </subcellularLocation>
</comment>
<keyword evidence="5 7" id="KW-1133">Transmembrane helix</keyword>
<dbReference type="EMBL" id="FNQK01000005">
    <property type="protein sequence ID" value="SDZ99434.1"/>
    <property type="molecule type" value="Genomic_DNA"/>
</dbReference>
<evidence type="ECO:0000313" key="10">
    <source>
        <dbReference type="Proteomes" id="UP000198846"/>
    </source>
</evidence>
<comment type="similarity">
    <text evidence="2">Belongs to the peptidase S54 family.</text>
</comment>
<dbReference type="RefSeq" id="WP_092133009.1">
    <property type="nucleotide sequence ID" value="NZ_FNQK01000005.1"/>
</dbReference>
<feature type="transmembrane region" description="Helical" evidence="7">
    <location>
        <begin position="81"/>
        <end position="101"/>
    </location>
</feature>
<reference evidence="9 10" key="1">
    <citation type="submission" date="2016-10" db="EMBL/GenBank/DDBJ databases">
        <authorList>
            <person name="de Groot N.N."/>
        </authorList>
    </citation>
    <scope>NUCLEOTIDE SEQUENCE [LARGE SCALE GENOMIC DNA]</scope>
    <source>
        <strain evidence="9 10">DSM 23842</strain>
    </source>
</reference>
<keyword evidence="4" id="KW-0378">Hydrolase</keyword>
<dbReference type="OrthoDB" id="9807874at2"/>
<feature type="transmembrane region" description="Helical" evidence="7">
    <location>
        <begin position="108"/>
        <end position="127"/>
    </location>
</feature>
<dbReference type="GO" id="GO:0016020">
    <property type="term" value="C:membrane"/>
    <property type="evidence" value="ECO:0007669"/>
    <property type="project" value="UniProtKB-SubCell"/>
</dbReference>
<feature type="transmembrane region" description="Helical" evidence="7">
    <location>
        <begin position="147"/>
        <end position="165"/>
    </location>
</feature>
<evidence type="ECO:0000256" key="3">
    <source>
        <dbReference type="ARBA" id="ARBA00022692"/>
    </source>
</evidence>
<gene>
    <name evidence="9" type="ORF">SAMN04487990_10548</name>
</gene>
<dbReference type="InterPro" id="IPR035952">
    <property type="entry name" value="Rhomboid-like_sf"/>
</dbReference>
<feature type="transmembrane region" description="Helical" evidence="7">
    <location>
        <begin position="6"/>
        <end position="23"/>
    </location>
</feature>
<evidence type="ECO:0000313" key="9">
    <source>
        <dbReference type="EMBL" id="SDZ99434.1"/>
    </source>
</evidence>
<organism evidence="9 10">
    <name type="scientific">Bizionia paragorgiae</name>
    <dbReference type="NCBI Taxonomy" id="283786"/>
    <lineage>
        <taxon>Bacteria</taxon>
        <taxon>Pseudomonadati</taxon>
        <taxon>Bacteroidota</taxon>
        <taxon>Flavobacteriia</taxon>
        <taxon>Flavobacteriales</taxon>
        <taxon>Flavobacteriaceae</taxon>
        <taxon>Bizionia</taxon>
    </lineage>
</organism>
<evidence type="ECO:0000256" key="1">
    <source>
        <dbReference type="ARBA" id="ARBA00004141"/>
    </source>
</evidence>
<proteinExistence type="inferred from homology"/>
<dbReference type="PANTHER" id="PTHR43731">
    <property type="entry name" value="RHOMBOID PROTEASE"/>
    <property type="match status" value="1"/>
</dbReference>
<name>A0A1H3XLD6_BIZPA</name>
<feature type="transmembrane region" description="Helical" evidence="7">
    <location>
        <begin position="51"/>
        <end position="75"/>
    </location>
</feature>
<evidence type="ECO:0000256" key="6">
    <source>
        <dbReference type="ARBA" id="ARBA00023136"/>
    </source>
</evidence>
<dbReference type="AlphaFoldDB" id="A0A1H3XLD6"/>
<dbReference type="Proteomes" id="UP000198846">
    <property type="component" value="Unassembled WGS sequence"/>
</dbReference>
<dbReference type="Pfam" id="PF01694">
    <property type="entry name" value="Rhomboid"/>
    <property type="match status" value="1"/>
</dbReference>
<dbReference type="Gene3D" id="1.20.1540.10">
    <property type="entry name" value="Rhomboid-like"/>
    <property type="match status" value="1"/>
</dbReference>
<dbReference type="InterPro" id="IPR050925">
    <property type="entry name" value="Rhomboid_protease_S54"/>
</dbReference>
<feature type="domain" description="Peptidase S54 rhomboid" evidence="8">
    <location>
        <begin position="42"/>
        <end position="193"/>
    </location>
</feature>
<dbReference type="PANTHER" id="PTHR43731:SF14">
    <property type="entry name" value="PRESENILIN-ASSOCIATED RHOMBOID-LIKE PROTEIN, MITOCHONDRIAL"/>
    <property type="match status" value="1"/>
</dbReference>
<sequence length="223" mass="24456">MSNLNSITIILIAVNAIFSFKGFNDFAFFEKYKFNVGAIQRGEKYRMLSSGFLHTTPTHLFMNMFGLFLFANQVIDGVGQIGFLVVYFGSLLAGSLLSLYFNKNDYNYTAVGASGAVTGVLYSAIVLGPELKYYFLFLPARIGSVDLGIKGYLLGIGYMMYTIYAMKKKSDNIGHDAHFGGAIGGYVFTLMLASGLLTKNLTVTLLLALPIVILFVMKKTGKL</sequence>
<feature type="transmembrane region" description="Helical" evidence="7">
    <location>
        <begin position="177"/>
        <end position="195"/>
    </location>
</feature>
<evidence type="ECO:0000256" key="4">
    <source>
        <dbReference type="ARBA" id="ARBA00022801"/>
    </source>
</evidence>
<evidence type="ECO:0000259" key="8">
    <source>
        <dbReference type="Pfam" id="PF01694"/>
    </source>
</evidence>
<evidence type="ECO:0000256" key="2">
    <source>
        <dbReference type="ARBA" id="ARBA00009045"/>
    </source>
</evidence>